<gene>
    <name evidence="1" type="ORF">PSON_ATCC_30995.1.T0440070</name>
</gene>
<dbReference type="AlphaFoldDB" id="A0A8S1MXL4"/>
<comment type="caution">
    <text evidence="1">The sequence shown here is derived from an EMBL/GenBank/DDBJ whole genome shotgun (WGS) entry which is preliminary data.</text>
</comment>
<accession>A0A8S1MXL4</accession>
<keyword evidence="2" id="KW-1185">Reference proteome</keyword>
<dbReference type="OrthoDB" id="289076at2759"/>
<reference evidence="1" key="1">
    <citation type="submission" date="2021-01" db="EMBL/GenBank/DDBJ databases">
        <authorList>
            <consortium name="Genoscope - CEA"/>
            <person name="William W."/>
        </authorList>
    </citation>
    <scope>NUCLEOTIDE SEQUENCE</scope>
</reference>
<evidence type="ECO:0000313" key="2">
    <source>
        <dbReference type="Proteomes" id="UP000692954"/>
    </source>
</evidence>
<dbReference type="Proteomes" id="UP000692954">
    <property type="component" value="Unassembled WGS sequence"/>
</dbReference>
<name>A0A8S1MXL4_9CILI</name>
<sequence>MKIYKSFAFDQNIPQTDYEKYINPDDLLNESFEELKGEFKNYRTKKGRDIIKQEMEMRKQLQLKRKKNQSGLVVQQKKHEEQDNQKDMLGNIGLEKMQINKKRSAVAYIIEYRHAANFGQDYTTMKQKIQKTDVTKQPIFSQEDFAKLIQREDEDELIQTQTRIMHKPRECFKSRFIEKQIPMYKNMEQSSEIDSKKQMDSKILTKSNKTIKQFGLQQSRESPSNAMFDGDAKRISKSCLYKTWLKGEEAQNKKLKKPRRTESYHKAAAQREEIKSQLKERAQVAFKRYESMGKTWEKFGVFSQDILDFRMQTLKEAKIQRLLLEQQEHDLKKVDQNEQRDTDMLTRLVKVITKPNSDNKEEVKTNFEYHEQRLKDMRTRTRQIQRAGF</sequence>
<dbReference type="EMBL" id="CAJJDN010000044">
    <property type="protein sequence ID" value="CAD8082831.1"/>
    <property type="molecule type" value="Genomic_DNA"/>
</dbReference>
<evidence type="ECO:0000313" key="1">
    <source>
        <dbReference type="EMBL" id="CAD8082831.1"/>
    </source>
</evidence>
<proteinExistence type="predicted"/>
<organism evidence="1 2">
    <name type="scientific">Paramecium sonneborni</name>
    <dbReference type="NCBI Taxonomy" id="65129"/>
    <lineage>
        <taxon>Eukaryota</taxon>
        <taxon>Sar</taxon>
        <taxon>Alveolata</taxon>
        <taxon>Ciliophora</taxon>
        <taxon>Intramacronucleata</taxon>
        <taxon>Oligohymenophorea</taxon>
        <taxon>Peniculida</taxon>
        <taxon>Parameciidae</taxon>
        <taxon>Paramecium</taxon>
    </lineage>
</organism>
<protein>
    <submittedName>
        <fullName evidence="1">Uncharacterized protein</fullName>
    </submittedName>
</protein>